<proteinExistence type="predicted"/>
<name>A0A8K0HJV7_9ROSA</name>
<dbReference type="AlphaFoldDB" id="A0A8K0HJV7"/>
<feature type="compositionally biased region" description="Gly residues" evidence="1">
    <location>
        <begin position="195"/>
        <end position="204"/>
    </location>
</feature>
<feature type="chain" id="PRO_5035425185" description="Glycine-rich protein" evidence="2">
    <location>
        <begin position="29"/>
        <end position="246"/>
    </location>
</feature>
<feature type="compositionally biased region" description="Low complexity" evidence="1">
    <location>
        <begin position="111"/>
        <end position="121"/>
    </location>
</feature>
<feature type="region of interest" description="Disordered" evidence="1">
    <location>
        <begin position="79"/>
        <end position="136"/>
    </location>
</feature>
<feature type="compositionally biased region" description="Low complexity" evidence="1">
    <location>
        <begin position="205"/>
        <end position="222"/>
    </location>
</feature>
<feature type="compositionally biased region" description="Gly residues" evidence="1">
    <location>
        <begin position="81"/>
        <end position="110"/>
    </location>
</feature>
<keyword evidence="2" id="KW-0732">Signal</keyword>
<keyword evidence="4" id="KW-1185">Reference proteome</keyword>
<evidence type="ECO:0000256" key="2">
    <source>
        <dbReference type="SAM" id="SignalP"/>
    </source>
</evidence>
<evidence type="ECO:0008006" key="5">
    <source>
        <dbReference type="Google" id="ProtNLM"/>
    </source>
</evidence>
<organism evidence="3 4">
    <name type="scientific">Rhamnella rubrinervis</name>
    <dbReference type="NCBI Taxonomy" id="2594499"/>
    <lineage>
        <taxon>Eukaryota</taxon>
        <taxon>Viridiplantae</taxon>
        <taxon>Streptophyta</taxon>
        <taxon>Embryophyta</taxon>
        <taxon>Tracheophyta</taxon>
        <taxon>Spermatophyta</taxon>
        <taxon>Magnoliopsida</taxon>
        <taxon>eudicotyledons</taxon>
        <taxon>Gunneridae</taxon>
        <taxon>Pentapetalae</taxon>
        <taxon>rosids</taxon>
        <taxon>fabids</taxon>
        <taxon>Rosales</taxon>
        <taxon>Rhamnaceae</taxon>
        <taxon>rhamnoid group</taxon>
        <taxon>Rhamneae</taxon>
        <taxon>Rhamnella</taxon>
    </lineage>
</organism>
<evidence type="ECO:0000256" key="1">
    <source>
        <dbReference type="SAM" id="MobiDB-lite"/>
    </source>
</evidence>
<feature type="signal peptide" evidence="2">
    <location>
        <begin position="1"/>
        <end position="28"/>
    </location>
</feature>
<comment type="caution">
    <text evidence="3">The sequence shown here is derived from an EMBL/GenBank/DDBJ whole genome shotgun (WGS) entry which is preliminary data.</text>
</comment>
<dbReference type="EMBL" id="VOIH02000002">
    <property type="protein sequence ID" value="KAF3452938.1"/>
    <property type="molecule type" value="Genomic_DNA"/>
</dbReference>
<dbReference type="Proteomes" id="UP000796880">
    <property type="component" value="Unassembled WGS sequence"/>
</dbReference>
<reference evidence="3" key="1">
    <citation type="submission" date="2020-03" db="EMBL/GenBank/DDBJ databases">
        <title>A high-quality chromosome-level genome assembly of a woody plant with both climbing and erect habits, Rhamnella rubrinervis.</title>
        <authorList>
            <person name="Lu Z."/>
            <person name="Yang Y."/>
            <person name="Zhu X."/>
            <person name="Sun Y."/>
        </authorList>
    </citation>
    <scope>NUCLEOTIDE SEQUENCE</scope>
    <source>
        <strain evidence="3">BYM</strain>
        <tissue evidence="3">Leaf</tissue>
    </source>
</reference>
<gene>
    <name evidence="3" type="ORF">FNV43_RR03371</name>
</gene>
<sequence length="246" mass="26352">MTTKIRVPLLLQIFILMSLFLITTQNLAHGSGSNSKLEKTDFGRVVSLDVKWVDRANYYYSFHAHGLLNAHPHHVELRASRGGGFGGGGGRSGRSGGRGSGRSGGRGTGGRSASRGRAMGFGQYGGHNGHRERASKANMPSISAHDHEGGHELKKPRSRFLGKYVKHNNNNEDDDLSPFQTTPRKLRIYVRRRGGGSGGGGGAVSGVRPIGTTTRGSSSSSVSTHYHRPGFLLSLFLSFGVVLMVL</sequence>
<evidence type="ECO:0000313" key="4">
    <source>
        <dbReference type="Proteomes" id="UP000796880"/>
    </source>
</evidence>
<evidence type="ECO:0000313" key="3">
    <source>
        <dbReference type="EMBL" id="KAF3452938.1"/>
    </source>
</evidence>
<feature type="region of interest" description="Disordered" evidence="1">
    <location>
        <begin position="192"/>
        <end position="222"/>
    </location>
</feature>
<protein>
    <recommendedName>
        <fullName evidence="5">Glycine-rich protein</fullName>
    </recommendedName>
</protein>
<accession>A0A8K0HJV7</accession>